<comment type="caution">
    <text evidence="8">The sequence shown here is derived from an EMBL/GenBank/DDBJ whole genome shotgun (WGS) entry which is preliminary data.</text>
</comment>
<dbReference type="EMBL" id="SDWU01000005">
    <property type="protein sequence ID" value="RYC03495.1"/>
    <property type="molecule type" value="Genomic_DNA"/>
</dbReference>
<accession>A0A4Q2SDU4</accession>
<dbReference type="Proteomes" id="UP000293291">
    <property type="component" value="Unassembled WGS sequence"/>
</dbReference>
<dbReference type="GO" id="GO:0004630">
    <property type="term" value="F:phospholipase D activity"/>
    <property type="evidence" value="ECO:0007669"/>
    <property type="project" value="UniProtKB-EC"/>
</dbReference>
<evidence type="ECO:0000256" key="1">
    <source>
        <dbReference type="ARBA" id="ARBA00000798"/>
    </source>
</evidence>
<evidence type="ECO:0000259" key="7">
    <source>
        <dbReference type="Pfam" id="PF13091"/>
    </source>
</evidence>
<dbReference type="AlphaFoldDB" id="A0A4Q2SDU4"/>
<evidence type="ECO:0000256" key="6">
    <source>
        <dbReference type="ARBA" id="ARBA00023098"/>
    </source>
</evidence>
<protein>
    <recommendedName>
        <fullName evidence="3">phospholipase D</fullName>
        <ecNumber evidence="3">3.1.4.4</ecNumber>
    </recommendedName>
</protein>
<dbReference type="OrthoDB" id="3740959at2"/>
<evidence type="ECO:0000256" key="2">
    <source>
        <dbReference type="ARBA" id="ARBA00008664"/>
    </source>
</evidence>
<dbReference type="Gene3D" id="3.30.870.10">
    <property type="entry name" value="Endonuclease Chain A"/>
    <property type="match status" value="2"/>
</dbReference>
<dbReference type="GO" id="GO:0016891">
    <property type="term" value="F:RNA endonuclease activity producing 5'-phosphomonoesters, hydrolytic mechanism"/>
    <property type="evidence" value="ECO:0007669"/>
    <property type="project" value="TreeGrafter"/>
</dbReference>
<comment type="catalytic activity">
    <reaction evidence="1">
        <text>a 1,2-diacyl-sn-glycero-3-phosphocholine + H2O = a 1,2-diacyl-sn-glycero-3-phosphate + choline + H(+)</text>
        <dbReference type="Rhea" id="RHEA:14445"/>
        <dbReference type="ChEBI" id="CHEBI:15354"/>
        <dbReference type="ChEBI" id="CHEBI:15377"/>
        <dbReference type="ChEBI" id="CHEBI:15378"/>
        <dbReference type="ChEBI" id="CHEBI:57643"/>
        <dbReference type="ChEBI" id="CHEBI:58608"/>
        <dbReference type="EC" id="3.1.4.4"/>
    </reaction>
</comment>
<gene>
    <name evidence="8" type="ORF">EUA07_05785</name>
</gene>
<evidence type="ECO:0000256" key="4">
    <source>
        <dbReference type="ARBA" id="ARBA00022801"/>
    </source>
</evidence>
<keyword evidence="5" id="KW-0442">Lipid degradation</keyword>
<keyword evidence="9" id="KW-1185">Reference proteome</keyword>
<name>A0A4Q2SDU4_9ACTN</name>
<dbReference type="EC" id="3.1.4.4" evidence="3"/>
<comment type="similarity">
    <text evidence="2">Belongs to the phospholipase D family.</text>
</comment>
<dbReference type="GO" id="GO:0016042">
    <property type="term" value="P:lipid catabolic process"/>
    <property type="evidence" value="ECO:0007669"/>
    <property type="project" value="UniProtKB-KW"/>
</dbReference>
<feature type="domain" description="Phospholipase D-like" evidence="7">
    <location>
        <begin position="186"/>
        <end position="327"/>
    </location>
</feature>
<dbReference type="InterPro" id="IPR051406">
    <property type="entry name" value="PLD_domain"/>
</dbReference>
<evidence type="ECO:0000256" key="3">
    <source>
        <dbReference type="ARBA" id="ARBA00012027"/>
    </source>
</evidence>
<reference evidence="8 9" key="1">
    <citation type="submission" date="2019-01" db="EMBL/GenBank/DDBJ databases">
        <title>Novel species of Nocardioides.</title>
        <authorList>
            <person name="Liu Q."/>
            <person name="Xin Y.-H."/>
        </authorList>
    </citation>
    <scope>NUCLEOTIDE SEQUENCE [LARGE SCALE GENOMIC DNA]</scope>
    <source>
        <strain evidence="8 9">CGMCC 4.6875</strain>
    </source>
</reference>
<dbReference type="PANTHER" id="PTHR43856:SF1">
    <property type="entry name" value="MITOCHONDRIAL CARDIOLIPIN HYDROLASE"/>
    <property type="match status" value="1"/>
</dbReference>
<proteinExistence type="inferred from homology"/>
<dbReference type="SUPFAM" id="SSF56024">
    <property type="entry name" value="Phospholipase D/nuclease"/>
    <property type="match status" value="2"/>
</dbReference>
<keyword evidence="4" id="KW-0378">Hydrolase</keyword>
<dbReference type="InterPro" id="IPR025202">
    <property type="entry name" value="PLD-like_dom"/>
</dbReference>
<dbReference type="Pfam" id="PF13091">
    <property type="entry name" value="PLDc_2"/>
    <property type="match status" value="1"/>
</dbReference>
<sequence>MLLPTAGGPATTYAAPLPMRSSLSHRGLLGCHARCWARPCSRKKGSRRNFVGPGVVLLETGPDRVHRGPVDVLRPRPCPRVCGRGRNTTSSPTVAARKAVSVSRLFVLLIALCLALGTHVAEVPAATAVAPPASGGVMTAGQPGVATSVAARITAQDRKRWKAPQGPFFNDPRRKKGWFRIERKVIDTIKHTRKGSTIRIAVYSFDRMPVARALIAAHRRGVKVQMILNDHQYTRAMRAVRREIGGKRYRSSFIYRCKAGCRSKQNQYNNMHTKFYSFSQSGRSKDVLAVGSANLMLNADIHQWNDLYFTSGDHELFRQFVRLFNDMRKDHDTRQPPQFFCGTPANGVACDDSVDKHTVWAWPKPSGPKNDLVLDLLGKVQCLTPDGSGGQKRTRLAVSMHTMRGNRGDYLASAIRQKWIEGCKVRVMYGLIGYHTKRVVGAPTARGRIPLRSTGLDYNPDDDYDLNKDGKDDLILTYYSHQKYVAIQGNYNGNPDTHMVVTGSANWASLSPGNDELWMTIRGRTLTRKYVRNFDYQWKKKRNSRNAYTTTYVNFRVARTVRDEDGSTRTVWRTVRRPVVTIEPDPYRPGPTWEND</sequence>
<organism evidence="8 9">
    <name type="scientific">Nocardioides ganghwensis</name>
    <dbReference type="NCBI Taxonomy" id="252230"/>
    <lineage>
        <taxon>Bacteria</taxon>
        <taxon>Bacillati</taxon>
        <taxon>Actinomycetota</taxon>
        <taxon>Actinomycetes</taxon>
        <taxon>Propionibacteriales</taxon>
        <taxon>Nocardioidaceae</taxon>
        <taxon>Nocardioides</taxon>
    </lineage>
</organism>
<dbReference type="PANTHER" id="PTHR43856">
    <property type="entry name" value="CARDIOLIPIN HYDROLASE"/>
    <property type="match status" value="1"/>
</dbReference>
<evidence type="ECO:0000256" key="5">
    <source>
        <dbReference type="ARBA" id="ARBA00022963"/>
    </source>
</evidence>
<evidence type="ECO:0000313" key="9">
    <source>
        <dbReference type="Proteomes" id="UP000293291"/>
    </source>
</evidence>
<keyword evidence="6" id="KW-0443">Lipid metabolism</keyword>
<evidence type="ECO:0000313" key="8">
    <source>
        <dbReference type="EMBL" id="RYC03495.1"/>
    </source>
</evidence>